<dbReference type="Proteomes" id="UP000324705">
    <property type="component" value="Chromosome 3A"/>
</dbReference>
<reference evidence="7 8" key="1">
    <citation type="submission" date="2017-09" db="EMBL/GenBank/DDBJ databases">
        <authorList>
            <consortium name="International Durum Wheat Genome Sequencing Consortium (IDWGSC)"/>
            <person name="Milanesi L."/>
        </authorList>
    </citation>
    <scope>NUCLEOTIDE SEQUENCE [LARGE SCALE GENOMIC DNA]</scope>
    <source>
        <strain evidence="8">cv. Svevo</strain>
    </source>
</reference>
<dbReference type="PROSITE" id="PS51293">
    <property type="entry name" value="SANT"/>
    <property type="match status" value="1"/>
</dbReference>
<dbReference type="PROSITE" id="PS51294">
    <property type="entry name" value="HTH_MYB"/>
    <property type="match status" value="2"/>
</dbReference>
<dbReference type="InterPro" id="IPR017930">
    <property type="entry name" value="Myb_dom"/>
</dbReference>
<evidence type="ECO:0000313" key="8">
    <source>
        <dbReference type="Proteomes" id="UP000324705"/>
    </source>
</evidence>
<feature type="domain" description="Myb-like" evidence="4">
    <location>
        <begin position="145"/>
        <end position="196"/>
    </location>
</feature>
<organism evidence="7 8">
    <name type="scientific">Triticum turgidum subsp. durum</name>
    <name type="common">Durum wheat</name>
    <name type="synonym">Triticum durum</name>
    <dbReference type="NCBI Taxonomy" id="4567"/>
    <lineage>
        <taxon>Eukaryota</taxon>
        <taxon>Viridiplantae</taxon>
        <taxon>Streptophyta</taxon>
        <taxon>Embryophyta</taxon>
        <taxon>Tracheophyta</taxon>
        <taxon>Spermatophyta</taxon>
        <taxon>Magnoliopsida</taxon>
        <taxon>Liliopsida</taxon>
        <taxon>Poales</taxon>
        <taxon>Poaceae</taxon>
        <taxon>BOP clade</taxon>
        <taxon>Pooideae</taxon>
        <taxon>Triticodae</taxon>
        <taxon>Triticeae</taxon>
        <taxon>Triticinae</taxon>
        <taxon>Triticum</taxon>
    </lineage>
</organism>
<dbReference type="SUPFAM" id="SSF46689">
    <property type="entry name" value="Homeodomain-like"/>
    <property type="match status" value="2"/>
</dbReference>
<protein>
    <submittedName>
        <fullName evidence="7">Uncharacterized protein</fullName>
    </submittedName>
</protein>
<dbReference type="Gramene" id="TRITD3Av1G224030.2">
    <property type="protein sequence ID" value="TRITD3Av1G224030.2"/>
    <property type="gene ID" value="TRITD3Av1G224030"/>
</dbReference>
<dbReference type="Pfam" id="PF13921">
    <property type="entry name" value="Myb_DNA-bind_6"/>
    <property type="match status" value="1"/>
</dbReference>
<sequence length="636" mass="69784">MAEEAEHEGCVENRQPLAASSESVSEGSSYGGAGAPARMSPPVSGSVNSVSGLRSTQFAKDACFECGVSLTMVVEPCNICYLDGKILLGIPYISTRIFRILASLRFQANKWAYKESEGWLDITRAEFFPDRTEVQCLHRWQKVLNPELIKGPWTQEEDDKIIDLVKKYGPTKWSVIARSLPGRIGKQCRERWHNHLNPDIRKDAWTAEEEQALINAHREYGNKWAEIAKVLPGRTDNSIKNHWNSSLRKKLDVYGTRNILAIPRLVGHDDFKDKQKSLASEGHLDLNTVPGITSKNLPEIAHHSNFSSHLQSYKLDHAKDRSGFLSISFLPTVQPLTSYEVSSVVNGSAVTSAAQGLESDSVRDKGLEIISVHEKGLKVDSTLDTLGEPDSTQLDAVPAKGEESSLKNDAQSSLGPLCYQIPNMNDVAPASSSLISEHQTVHQTSEHCRNGALSPNGCTTPTKGTMSVQLSVDSILKIAADSFPVTPSILRRRKRERPTPASDLKFSEPNTDSFYTPAGKHPATDTPESFRTASFLSLGSLDGLSSSARGFDVSPPYRIRAKRMCLTKSVEKQLDFSSNGLGTCGSEVLNSPQQNSQSTHSLGEASIMKEKELNGHVTQLETSTKNITYTTNMDVT</sequence>
<accession>A0A9R0VPJ7</accession>
<keyword evidence="1" id="KW-0677">Repeat</keyword>
<feature type="region of interest" description="Disordered" evidence="3">
    <location>
        <begin position="490"/>
        <end position="527"/>
    </location>
</feature>
<dbReference type="InterPro" id="IPR001005">
    <property type="entry name" value="SANT/Myb"/>
</dbReference>
<dbReference type="InterPro" id="IPR009057">
    <property type="entry name" value="Homeodomain-like_sf"/>
</dbReference>
<feature type="region of interest" description="Disordered" evidence="3">
    <location>
        <begin position="1"/>
        <end position="42"/>
    </location>
</feature>
<dbReference type="PROSITE" id="PS50090">
    <property type="entry name" value="MYB_LIKE"/>
    <property type="match status" value="2"/>
</dbReference>
<keyword evidence="8" id="KW-1185">Reference proteome</keyword>
<dbReference type="GO" id="GO:0000981">
    <property type="term" value="F:DNA-binding transcription factor activity, RNA polymerase II-specific"/>
    <property type="evidence" value="ECO:0007669"/>
    <property type="project" value="TreeGrafter"/>
</dbReference>
<proteinExistence type="predicted"/>
<dbReference type="PANTHER" id="PTHR45614:SF194">
    <property type="entry name" value="TRANSCRIPTION FACTOR MYB3R-3-RELATED"/>
    <property type="match status" value="1"/>
</dbReference>
<evidence type="ECO:0000313" key="7">
    <source>
        <dbReference type="EMBL" id="VAH66245.1"/>
    </source>
</evidence>
<evidence type="ECO:0000259" key="5">
    <source>
        <dbReference type="PROSITE" id="PS51293"/>
    </source>
</evidence>
<feature type="domain" description="Myb-like" evidence="4">
    <location>
        <begin position="197"/>
        <end position="247"/>
    </location>
</feature>
<dbReference type="CDD" id="cd00167">
    <property type="entry name" value="SANT"/>
    <property type="match status" value="2"/>
</dbReference>
<dbReference type="GO" id="GO:0005634">
    <property type="term" value="C:nucleus"/>
    <property type="evidence" value="ECO:0007669"/>
    <property type="project" value="TreeGrafter"/>
</dbReference>
<dbReference type="OMA" id="ARSKRMA"/>
<name>A0A9R0VPJ7_TRITD</name>
<dbReference type="AlphaFoldDB" id="A0A9R0VPJ7"/>
<evidence type="ECO:0000256" key="3">
    <source>
        <dbReference type="SAM" id="MobiDB-lite"/>
    </source>
</evidence>
<dbReference type="GO" id="GO:0000978">
    <property type="term" value="F:RNA polymerase II cis-regulatory region sequence-specific DNA binding"/>
    <property type="evidence" value="ECO:0007669"/>
    <property type="project" value="TreeGrafter"/>
</dbReference>
<dbReference type="PANTHER" id="PTHR45614">
    <property type="entry name" value="MYB PROTEIN-RELATED"/>
    <property type="match status" value="1"/>
</dbReference>
<feature type="domain" description="HTH myb-type" evidence="6">
    <location>
        <begin position="201"/>
        <end position="251"/>
    </location>
</feature>
<dbReference type="InterPro" id="IPR017884">
    <property type="entry name" value="SANT_dom"/>
</dbReference>
<keyword evidence="2" id="KW-0238">DNA-binding</keyword>
<dbReference type="FunFam" id="1.10.10.60:FF:000324">
    <property type="entry name" value="Transcription factor MYB3R-2"/>
    <property type="match status" value="1"/>
</dbReference>
<feature type="compositionally biased region" description="Low complexity" evidence="3">
    <location>
        <begin position="18"/>
        <end position="28"/>
    </location>
</feature>
<dbReference type="SMART" id="SM00717">
    <property type="entry name" value="SANT"/>
    <property type="match status" value="2"/>
</dbReference>
<dbReference type="InterPro" id="IPR050560">
    <property type="entry name" value="MYB_TF"/>
</dbReference>
<feature type="domain" description="SANT" evidence="5">
    <location>
        <begin position="200"/>
        <end position="235"/>
    </location>
</feature>
<dbReference type="Gene3D" id="1.10.10.60">
    <property type="entry name" value="Homeodomain-like"/>
    <property type="match status" value="3"/>
</dbReference>
<evidence type="ECO:0000259" key="4">
    <source>
        <dbReference type="PROSITE" id="PS50090"/>
    </source>
</evidence>
<evidence type="ECO:0000259" key="6">
    <source>
        <dbReference type="PROSITE" id="PS51294"/>
    </source>
</evidence>
<gene>
    <name evidence="7" type="ORF">TRITD_3Av1G224030</name>
</gene>
<dbReference type="FunFam" id="1.10.10.60:FF:000010">
    <property type="entry name" value="Transcriptional activator Myb isoform A"/>
    <property type="match status" value="1"/>
</dbReference>
<feature type="domain" description="HTH myb-type" evidence="6">
    <location>
        <begin position="145"/>
        <end position="200"/>
    </location>
</feature>
<evidence type="ECO:0000256" key="2">
    <source>
        <dbReference type="ARBA" id="ARBA00023125"/>
    </source>
</evidence>
<evidence type="ECO:0000256" key="1">
    <source>
        <dbReference type="ARBA" id="ARBA00022737"/>
    </source>
</evidence>
<dbReference type="EMBL" id="LT934115">
    <property type="protein sequence ID" value="VAH66245.1"/>
    <property type="molecule type" value="Genomic_DNA"/>
</dbReference>